<evidence type="ECO:0000313" key="3">
    <source>
        <dbReference type="Proteomes" id="UP000033956"/>
    </source>
</evidence>
<name>A0A0M2H9C2_9MICO</name>
<feature type="compositionally biased region" description="Low complexity" evidence="1">
    <location>
        <begin position="14"/>
        <end position="27"/>
    </location>
</feature>
<feature type="region of interest" description="Disordered" evidence="1">
    <location>
        <begin position="1"/>
        <end position="55"/>
    </location>
</feature>
<evidence type="ECO:0000313" key="2">
    <source>
        <dbReference type="EMBL" id="KJL43006.1"/>
    </source>
</evidence>
<comment type="caution">
    <text evidence="2">The sequence shown here is derived from an EMBL/GenBank/DDBJ whole genome shotgun (WGS) entry which is preliminary data.</text>
</comment>
<protein>
    <submittedName>
        <fullName evidence="2">Uncharacterized protein</fullName>
    </submittedName>
</protein>
<organism evidence="2 3">
    <name type="scientific">Microbacterium terrae</name>
    <dbReference type="NCBI Taxonomy" id="69369"/>
    <lineage>
        <taxon>Bacteria</taxon>
        <taxon>Bacillati</taxon>
        <taxon>Actinomycetota</taxon>
        <taxon>Actinomycetes</taxon>
        <taxon>Micrococcales</taxon>
        <taxon>Microbacteriaceae</taxon>
        <taxon>Microbacterium</taxon>
    </lineage>
</organism>
<dbReference type="AlphaFoldDB" id="A0A0M2H9C2"/>
<keyword evidence="3" id="KW-1185">Reference proteome</keyword>
<dbReference type="EMBL" id="JYIZ01000039">
    <property type="protein sequence ID" value="KJL43006.1"/>
    <property type="molecule type" value="Genomic_DNA"/>
</dbReference>
<sequence>MDREREDENRHAPTPDASDPDSPTGGDESTEERLDADNPVEEDTLKALDPDDSPA</sequence>
<accession>A0A0M2H9C2</accession>
<dbReference type="RefSeq" id="WP_169748389.1">
    <property type="nucleotide sequence ID" value="NZ_BAAAUP010000003.1"/>
</dbReference>
<dbReference type="STRING" id="92835.RS81_00970"/>
<reference evidence="2 3" key="1">
    <citation type="submission" date="2015-02" db="EMBL/GenBank/DDBJ databases">
        <title>Draft genome sequences of ten Microbacterium spp. with emphasis on heavy metal contaminated environments.</title>
        <authorList>
            <person name="Corretto E."/>
        </authorList>
    </citation>
    <scope>NUCLEOTIDE SEQUENCE [LARGE SCALE GENOMIC DNA]</scope>
    <source>
        <strain evidence="2 3">DSM 12510</strain>
    </source>
</reference>
<feature type="compositionally biased region" description="Basic and acidic residues" evidence="1">
    <location>
        <begin position="1"/>
        <end position="13"/>
    </location>
</feature>
<dbReference type="PATRIC" id="fig|92835.4.peg.989"/>
<dbReference type="Proteomes" id="UP000033956">
    <property type="component" value="Unassembled WGS sequence"/>
</dbReference>
<proteinExistence type="predicted"/>
<evidence type="ECO:0000256" key="1">
    <source>
        <dbReference type="SAM" id="MobiDB-lite"/>
    </source>
</evidence>
<gene>
    <name evidence="2" type="ORF">RS81_00970</name>
</gene>